<dbReference type="KEGG" id="sgz:C0216_17730"/>
<evidence type="ECO:0008006" key="3">
    <source>
        <dbReference type="Google" id="ProtNLM"/>
    </source>
</evidence>
<dbReference type="EMBL" id="CP030862">
    <property type="protein sequence ID" value="AXE25044.1"/>
    <property type="molecule type" value="Genomic_DNA"/>
</dbReference>
<gene>
    <name evidence="1" type="ORF">C0216_17730</name>
</gene>
<dbReference type="OrthoDB" id="4333532at2"/>
<accession>A0A344U2C3</accession>
<reference evidence="1 2" key="1">
    <citation type="submission" date="2018-01" db="EMBL/GenBank/DDBJ databases">
        <title>Draft genome Sequence of streptomyces globosus LZH-48.</title>
        <authorList>
            <person name="Ran K."/>
            <person name="Li Z."/>
            <person name="Wei S."/>
            <person name="Dong R."/>
        </authorList>
    </citation>
    <scope>NUCLEOTIDE SEQUENCE [LARGE SCALE GENOMIC DNA]</scope>
    <source>
        <strain evidence="1 2">LZH-48</strain>
    </source>
</reference>
<evidence type="ECO:0000313" key="1">
    <source>
        <dbReference type="EMBL" id="AXE25044.1"/>
    </source>
</evidence>
<organism evidence="1 2">
    <name type="scientific">Streptomyces globosus</name>
    <dbReference type="NCBI Taxonomy" id="68209"/>
    <lineage>
        <taxon>Bacteria</taxon>
        <taxon>Bacillati</taxon>
        <taxon>Actinomycetota</taxon>
        <taxon>Actinomycetes</taxon>
        <taxon>Kitasatosporales</taxon>
        <taxon>Streptomycetaceae</taxon>
        <taxon>Streptomyces</taxon>
    </lineage>
</organism>
<protein>
    <recommendedName>
        <fullName evidence="3">PH domain-containing protein</fullName>
    </recommendedName>
</protein>
<evidence type="ECO:0000313" key="2">
    <source>
        <dbReference type="Proteomes" id="UP000252004"/>
    </source>
</evidence>
<name>A0A344U2C3_9ACTN</name>
<proteinExistence type="predicted"/>
<keyword evidence="2" id="KW-1185">Reference proteome</keyword>
<sequence length="174" mass="18668">MGGFPVAEPKAVQDSGWAPDARASAATAVVLTSLLLGVDAAAGFTDWPRTAVWTGLGAVLFVVLWPTRVSAAPGRLTTRGLVRRRRVRTDRLVSVVWHDGPAQRLVLTDTDGNRVELDPRVLTANPPLWHRVGQDIDTSVARGTLAEGVAPMRRLSRLIDSETAQAVFKVSALS</sequence>
<dbReference type="Proteomes" id="UP000252004">
    <property type="component" value="Chromosome"/>
</dbReference>
<dbReference type="AlphaFoldDB" id="A0A344U2C3"/>